<protein>
    <recommendedName>
        <fullName evidence="3">YD repeat-containing protein</fullName>
    </recommendedName>
</protein>
<reference evidence="2" key="1">
    <citation type="journal article" date="2019" name="Int. J. Syst. Evol. Microbiol.">
        <title>The Global Catalogue of Microorganisms (GCM) 10K type strain sequencing project: providing services to taxonomists for standard genome sequencing and annotation.</title>
        <authorList>
            <consortium name="The Broad Institute Genomics Platform"/>
            <consortium name="The Broad Institute Genome Sequencing Center for Infectious Disease"/>
            <person name="Wu L."/>
            <person name="Ma J."/>
        </authorList>
    </citation>
    <scope>NUCLEOTIDE SEQUENCE [LARGE SCALE GENOMIC DNA]</scope>
    <source>
        <strain evidence="2">KCTC 42107</strain>
    </source>
</reference>
<evidence type="ECO:0000313" key="1">
    <source>
        <dbReference type="EMBL" id="MFD2603839.1"/>
    </source>
</evidence>
<dbReference type="Proteomes" id="UP001597480">
    <property type="component" value="Unassembled WGS sequence"/>
</dbReference>
<dbReference type="Gene3D" id="2.180.10.10">
    <property type="entry name" value="RHS repeat-associated core"/>
    <property type="match status" value="1"/>
</dbReference>
<dbReference type="RefSeq" id="WP_379822811.1">
    <property type="nucleotide sequence ID" value="NZ_JBHUMD010000030.1"/>
</dbReference>
<evidence type="ECO:0000313" key="2">
    <source>
        <dbReference type="Proteomes" id="UP001597480"/>
    </source>
</evidence>
<organism evidence="1 2">
    <name type="scientific">Flavobacterium suzhouense</name>
    <dbReference type="NCBI Taxonomy" id="1529638"/>
    <lineage>
        <taxon>Bacteria</taxon>
        <taxon>Pseudomonadati</taxon>
        <taxon>Bacteroidota</taxon>
        <taxon>Flavobacteriia</taxon>
        <taxon>Flavobacteriales</taxon>
        <taxon>Flavobacteriaceae</taxon>
        <taxon>Flavobacterium</taxon>
    </lineage>
</organism>
<proteinExistence type="predicted"/>
<accession>A0ABW5P095</accession>
<keyword evidence="2" id="KW-1185">Reference proteome</keyword>
<gene>
    <name evidence="1" type="ORF">ACFSR3_17370</name>
</gene>
<sequence length="361" mass="42404">MKYLYPFALLLFLASCQKEEKKPIDRTKADWTFYKLEGDVKQLSTKSWQVDGNMQKIKPMFEDMSTHDSDLIFDEAGMLTSEKQYIGETPFEETTYKGREKKQQTIQYINNAPGIKIEYDWDTTGKNNTSITRRNSDNTQIDRVEMKYQGNKLAQKTTFNAQNNPNDKIAYIYDSKGNVIQEDIYLNSEYVQHKAINKYDKKNRKISEARYNKDGKKQYETISKYEGDNLMKKFTLNDKNEVDYSEDYTYDSKGNALTHLTFENFDKSYTLDTYTYDGKGNKLTWEITKNKKPFMSATFTYDKYNNTTSVIVKDSNTGMEVDKREYIYEYDAKGNWTKKVTKIKGVPQFLAERTITYADEE</sequence>
<comment type="caution">
    <text evidence="1">The sequence shown here is derived from an EMBL/GenBank/DDBJ whole genome shotgun (WGS) entry which is preliminary data.</text>
</comment>
<evidence type="ECO:0008006" key="3">
    <source>
        <dbReference type="Google" id="ProtNLM"/>
    </source>
</evidence>
<dbReference type="EMBL" id="JBHUMD010000030">
    <property type="protein sequence ID" value="MFD2603839.1"/>
    <property type="molecule type" value="Genomic_DNA"/>
</dbReference>
<dbReference type="PROSITE" id="PS51257">
    <property type="entry name" value="PROKAR_LIPOPROTEIN"/>
    <property type="match status" value="1"/>
</dbReference>
<name>A0ABW5P095_9FLAO</name>